<dbReference type="EMBL" id="JBHRXK010000017">
    <property type="protein sequence ID" value="MFC3552499.1"/>
    <property type="molecule type" value="Genomic_DNA"/>
</dbReference>
<comment type="caution">
    <text evidence="1">The sequence shown here is derived from an EMBL/GenBank/DDBJ whole genome shotgun (WGS) entry which is preliminary data.</text>
</comment>
<proteinExistence type="predicted"/>
<accession>A0ABV7RSC9</accession>
<evidence type="ECO:0000313" key="1">
    <source>
        <dbReference type="EMBL" id="MFC3552499.1"/>
    </source>
</evidence>
<dbReference type="Pfam" id="PF20184">
    <property type="entry name" value="DUF6547"/>
    <property type="match status" value="1"/>
</dbReference>
<reference evidence="2" key="1">
    <citation type="journal article" date="2019" name="Int. J. Syst. Evol. Microbiol.">
        <title>The Global Catalogue of Microorganisms (GCM) 10K type strain sequencing project: providing services to taxonomists for standard genome sequencing and annotation.</title>
        <authorList>
            <consortium name="The Broad Institute Genomics Platform"/>
            <consortium name="The Broad Institute Genome Sequencing Center for Infectious Disease"/>
            <person name="Wu L."/>
            <person name="Ma J."/>
        </authorList>
    </citation>
    <scope>NUCLEOTIDE SEQUENCE [LARGE SCALE GENOMIC DNA]</scope>
    <source>
        <strain evidence="2">KCTC 42875</strain>
    </source>
</reference>
<gene>
    <name evidence="1" type="ORF">ACFOLC_15955</name>
</gene>
<evidence type="ECO:0000313" key="2">
    <source>
        <dbReference type="Proteomes" id="UP001595740"/>
    </source>
</evidence>
<dbReference type="Proteomes" id="UP001595740">
    <property type="component" value="Unassembled WGS sequence"/>
</dbReference>
<keyword evidence="2" id="KW-1185">Reference proteome</keyword>
<sequence>MAGKACHAFASTTRFGLTQALGLMSGNLAYKAIIDQLADETRLYSALAKRAADNSPFHAESGHAAFNSLLGSLTAEQRALLSETLLQERRGAIHDALAVLSWWVDCRDLGLTVNGQPIAVDLSGMGLHGDYVGRCDGWEWPSDEA</sequence>
<dbReference type="RefSeq" id="WP_386760260.1">
    <property type="nucleotide sequence ID" value="NZ_JBHRXK010000017.1"/>
</dbReference>
<protein>
    <submittedName>
        <fullName evidence="1">DUF6547 family protein</fullName>
    </submittedName>
</protein>
<name>A0ABV7RSC9_9GAMM</name>
<dbReference type="InterPro" id="IPR046677">
    <property type="entry name" value="DUF6547"/>
</dbReference>
<organism evidence="1 2">
    <name type="scientific">Lysobacter cavernae</name>
    <dbReference type="NCBI Taxonomy" id="1685901"/>
    <lineage>
        <taxon>Bacteria</taxon>
        <taxon>Pseudomonadati</taxon>
        <taxon>Pseudomonadota</taxon>
        <taxon>Gammaproteobacteria</taxon>
        <taxon>Lysobacterales</taxon>
        <taxon>Lysobacteraceae</taxon>
        <taxon>Lysobacter</taxon>
    </lineage>
</organism>